<proteinExistence type="predicted"/>
<gene>
    <name evidence="2" type="ORF">GCM10010411_32330</name>
</gene>
<feature type="region of interest" description="Disordered" evidence="1">
    <location>
        <begin position="59"/>
        <end position="82"/>
    </location>
</feature>
<protein>
    <submittedName>
        <fullName evidence="2">Uncharacterized protein</fullName>
    </submittedName>
</protein>
<sequence length="82" mass="8371">MAVLAETTLPAARLVSATAGAGVRPIRPATATATASSVLMYLDLIPDLSGKSAACLDASGPQAGGGWDTSVMPEMCETRHRR</sequence>
<name>A0ABP6C0L3_9ACTN</name>
<dbReference type="EMBL" id="BAAATD010000004">
    <property type="protein sequence ID" value="GAA2596407.1"/>
    <property type="molecule type" value="Genomic_DNA"/>
</dbReference>
<dbReference type="Proteomes" id="UP001501509">
    <property type="component" value="Unassembled WGS sequence"/>
</dbReference>
<evidence type="ECO:0000256" key="1">
    <source>
        <dbReference type="SAM" id="MobiDB-lite"/>
    </source>
</evidence>
<accession>A0ABP6C0L3</accession>
<reference evidence="3" key="1">
    <citation type="journal article" date="2019" name="Int. J. Syst. Evol. Microbiol.">
        <title>The Global Catalogue of Microorganisms (GCM) 10K type strain sequencing project: providing services to taxonomists for standard genome sequencing and annotation.</title>
        <authorList>
            <consortium name="The Broad Institute Genomics Platform"/>
            <consortium name="The Broad Institute Genome Sequencing Center for Infectious Disease"/>
            <person name="Wu L."/>
            <person name="Ma J."/>
        </authorList>
    </citation>
    <scope>NUCLEOTIDE SEQUENCE [LARGE SCALE GENOMIC DNA]</scope>
    <source>
        <strain evidence="3">JCM 6833</strain>
    </source>
</reference>
<evidence type="ECO:0000313" key="3">
    <source>
        <dbReference type="Proteomes" id="UP001501509"/>
    </source>
</evidence>
<organism evidence="2 3">
    <name type="scientific">Actinomadura fulvescens</name>
    <dbReference type="NCBI Taxonomy" id="46160"/>
    <lineage>
        <taxon>Bacteria</taxon>
        <taxon>Bacillati</taxon>
        <taxon>Actinomycetota</taxon>
        <taxon>Actinomycetes</taxon>
        <taxon>Streptosporangiales</taxon>
        <taxon>Thermomonosporaceae</taxon>
        <taxon>Actinomadura</taxon>
    </lineage>
</organism>
<evidence type="ECO:0000313" key="2">
    <source>
        <dbReference type="EMBL" id="GAA2596407.1"/>
    </source>
</evidence>
<comment type="caution">
    <text evidence="2">The sequence shown here is derived from an EMBL/GenBank/DDBJ whole genome shotgun (WGS) entry which is preliminary data.</text>
</comment>
<keyword evidence="3" id="KW-1185">Reference proteome</keyword>